<dbReference type="Pfam" id="PF07730">
    <property type="entry name" value="HisKA_3"/>
    <property type="match status" value="1"/>
</dbReference>
<evidence type="ECO:0000256" key="8">
    <source>
        <dbReference type="ARBA" id="ARBA00023012"/>
    </source>
</evidence>
<name>A0A163T7M5_9CELL</name>
<dbReference type="InterPro" id="IPR050482">
    <property type="entry name" value="Sensor_HK_TwoCompSys"/>
</dbReference>
<feature type="transmembrane region" description="Helical" evidence="9">
    <location>
        <begin position="140"/>
        <end position="159"/>
    </location>
</feature>
<keyword evidence="9" id="KW-0472">Membrane</keyword>
<evidence type="ECO:0000313" key="12">
    <source>
        <dbReference type="Proteomes" id="UP000076447"/>
    </source>
</evidence>
<accession>A0A163T7M5</accession>
<dbReference type="GO" id="GO:0005524">
    <property type="term" value="F:ATP binding"/>
    <property type="evidence" value="ECO:0007669"/>
    <property type="project" value="UniProtKB-KW"/>
</dbReference>
<dbReference type="Gene3D" id="1.20.5.1930">
    <property type="match status" value="1"/>
</dbReference>
<dbReference type="GO" id="GO:0000155">
    <property type="term" value="F:phosphorelay sensor kinase activity"/>
    <property type="evidence" value="ECO:0007669"/>
    <property type="project" value="InterPro"/>
</dbReference>
<protein>
    <recommendedName>
        <fullName evidence="2">histidine kinase</fullName>
        <ecNumber evidence="2">2.7.13.3</ecNumber>
    </recommendedName>
</protein>
<keyword evidence="9" id="KW-0812">Transmembrane</keyword>
<dbReference type="CDD" id="cd16917">
    <property type="entry name" value="HATPase_UhpB-NarQ-NarX-like"/>
    <property type="match status" value="1"/>
</dbReference>
<keyword evidence="9" id="KW-1133">Transmembrane helix</keyword>
<evidence type="ECO:0000256" key="1">
    <source>
        <dbReference type="ARBA" id="ARBA00000085"/>
    </source>
</evidence>
<feature type="transmembrane region" description="Helical" evidence="9">
    <location>
        <begin position="14"/>
        <end position="32"/>
    </location>
</feature>
<evidence type="ECO:0000256" key="3">
    <source>
        <dbReference type="ARBA" id="ARBA00022553"/>
    </source>
</evidence>
<dbReference type="AlphaFoldDB" id="A0A163T7M5"/>
<comment type="caution">
    <text evidence="11">The sequence shown here is derived from an EMBL/GenBank/DDBJ whole genome shotgun (WGS) entry which is preliminary data.</text>
</comment>
<evidence type="ECO:0000259" key="10">
    <source>
        <dbReference type="Pfam" id="PF07730"/>
    </source>
</evidence>
<keyword evidence="7" id="KW-0067">ATP-binding</keyword>
<reference evidence="11 12" key="1">
    <citation type="submission" date="2016-01" db="EMBL/GenBank/DDBJ databases">
        <title>Genome sequence of Oerskovia enterophila VJag, an agar and cellulose degrading bacterium.</title>
        <authorList>
            <person name="Poehlein A."/>
            <person name="Jag V."/>
            <person name="Bengelsdorf F."/>
            <person name="Duerre P."/>
            <person name="Daniel R."/>
        </authorList>
    </citation>
    <scope>NUCLEOTIDE SEQUENCE [LARGE SCALE GENOMIC DNA]</scope>
    <source>
        <strain evidence="11 12">VJag</strain>
    </source>
</reference>
<evidence type="ECO:0000256" key="9">
    <source>
        <dbReference type="SAM" id="Phobius"/>
    </source>
</evidence>
<dbReference type="Gene3D" id="3.30.565.10">
    <property type="entry name" value="Histidine kinase-like ATPase, C-terminal domain"/>
    <property type="match status" value="1"/>
</dbReference>
<keyword evidence="5" id="KW-0547">Nucleotide-binding</keyword>
<dbReference type="EMBL" id="LRIE01000021">
    <property type="protein sequence ID" value="KZM37200.1"/>
    <property type="molecule type" value="Genomic_DNA"/>
</dbReference>
<keyword evidence="8" id="KW-0902">Two-component regulatory system</keyword>
<gene>
    <name evidence="11" type="primary">liaS_1</name>
    <name evidence="11" type="ORF">OJAG_00980</name>
</gene>
<organism evidence="11 12">
    <name type="scientific">Oerskovia enterophila</name>
    <dbReference type="NCBI Taxonomy" id="43678"/>
    <lineage>
        <taxon>Bacteria</taxon>
        <taxon>Bacillati</taxon>
        <taxon>Actinomycetota</taxon>
        <taxon>Actinomycetes</taxon>
        <taxon>Micrococcales</taxon>
        <taxon>Cellulomonadaceae</taxon>
        <taxon>Oerskovia</taxon>
    </lineage>
</organism>
<dbReference type="GO" id="GO:0016020">
    <property type="term" value="C:membrane"/>
    <property type="evidence" value="ECO:0007669"/>
    <property type="project" value="InterPro"/>
</dbReference>
<evidence type="ECO:0000313" key="11">
    <source>
        <dbReference type="EMBL" id="KZM37200.1"/>
    </source>
</evidence>
<evidence type="ECO:0000256" key="6">
    <source>
        <dbReference type="ARBA" id="ARBA00022777"/>
    </source>
</evidence>
<dbReference type="PANTHER" id="PTHR24421:SF10">
    <property type="entry name" value="NITRATE_NITRITE SENSOR PROTEIN NARQ"/>
    <property type="match status" value="1"/>
</dbReference>
<dbReference type="PATRIC" id="fig|43678.3.peg.109"/>
<keyword evidence="3" id="KW-0597">Phosphoprotein</keyword>
<dbReference type="EC" id="2.7.13.3" evidence="2"/>
<comment type="catalytic activity">
    <reaction evidence="1">
        <text>ATP + protein L-histidine = ADP + protein N-phospho-L-histidine.</text>
        <dbReference type="EC" id="2.7.13.3"/>
    </reaction>
</comment>
<dbReference type="Proteomes" id="UP000076447">
    <property type="component" value="Unassembled WGS sequence"/>
</dbReference>
<keyword evidence="6 11" id="KW-0418">Kinase</keyword>
<evidence type="ECO:0000256" key="2">
    <source>
        <dbReference type="ARBA" id="ARBA00012438"/>
    </source>
</evidence>
<dbReference type="GO" id="GO:0046983">
    <property type="term" value="F:protein dimerization activity"/>
    <property type="evidence" value="ECO:0007669"/>
    <property type="project" value="InterPro"/>
</dbReference>
<evidence type="ECO:0000256" key="5">
    <source>
        <dbReference type="ARBA" id="ARBA00022741"/>
    </source>
</evidence>
<dbReference type="InterPro" id="IPR011712">
    <property type="entry name" value="Sig_transdc_His_kin_sub3_dim/P"/>
</dbReference>
<feature type="domain" description="Signal transduction histidine kinase subgroup 3 dimerisation and phosphoacceptor" evidence="10">
    <location>
        <begin position="191"/>
        <end position="256"/>
    </location>
</feature>
<keyword evidence="4 11" id="KW-0808">Transferase</keyword>
<evidence type="ECO:0000256" key="4">
    <source>
        <dbReference type="ARBA" id="ARBA00022679"/>
    </source>
</evidence>
<dbReference type="STRING" id="43678.OJAG_00980"/>
<dbReference type="PANTHER" id="PTHR24421">
    <property type="entry name" value="NITRATE/NITRITE SENSOR PROTEIN NARX-RELATED"/>
    <property type="match status" value="1"/>
</dbReference>
<dbReference type="SUPFAM" id="SSF55874">
    <property type="entry name" value="ATPase domain of HSP90 chaperone/DNA topoisomerase II/histidine kinase"/>
    <property type="match status" value="1"/>
</dbReference>
<evidence type="ECO:0000256" key="7">
    <source>
        <dbReference type="ARBA" id="ARBA00022840"/>
    </source>
</evidence>
<proteinExistence type="predicted"/>
<dbReference type="InterPro" id="IPR036890">
    <property type="entry name" value="HATPase_C_sf"/>
</dbReference>
<sequence length="396" mass="42906">MQPTRRAPEWAQDLLVALAVGLVWFGGVWFMYQGDYWMPRDIRSYWWTGAWLVLTLALRRIAPGGVFWVTAVFYPLFQDDAVSNQFHLVPLLVAGFGATRQGAVPPPLAAIGVVLSGWSLHMSSEHWDGYWQVVGWSSPSGILTTVALALAAVALGWMVRRIAVTGEALRERNEELTALQGVLAQQAVHAERTRIARELHDVVAHHMSAIVVRAQAADRVAPNQPQAPAEAVTWIAEEGKKALTSMRSVVHVLRRETGDTLELASAPAPALDDVRAAAARLTEAGRDVELDLPDDLGDLRPEVSLAVVRIAQEGLTNVLLHSLAPRLSLEVVATPGYVRVAVRDPGPPLPDNPDLHGGNGLLNMRERALSCGGTLSAGPDQSGGWRVQAVLPRETP</sequence>
<dbReference type="RefSeq" id="WP_068706641.1">
    <property type="nucleotide sequence ID" value="NZ_LRIE01000021.1"/>
</dbReference>